<keyword evidence="3 6" id="KW-0812">Transmembrane</keyword>
<dbReference type="Proteomes" id="UP000193411">
    <property type="component" value="Unassembled WGS sequence"/>
</dbReference>
<dbReference type="AlphaFoldDB" id="A0A1Y2H759"/>
<keyword evidence="8" id="KW-1185">Reference proteome</keyword>
<comment type="caution">
    <text evidence="7">The sequence shown here is derived from an EMBL/GenBank/DDBJ whole genome shotgun (WGS) entry which is preliminary data.</text>
</comment>
<organism evidence="7 8">
    <name type="scientific">Catenaria anguillulae PL171</name>
    <dbReference type="NCBI Taxonomy" id="765915"/>
    <lineage>
        <taxon>Eukaryota</taxon>
        <taxon>Fungi</taxon>
        <taxon>Fungi incertae sedis</taxon>
        <taxon>Blastocladiomycota</taxon>
        <taxon>Blastocladiomycetes</taxon>
        <taxon>Blastocladiales</taxon>
        <taxon>Catenariaceae</taxon>
        <taxon>Catenaria</taxon>
    </lineage>
</organism>
<dbReference type="PIRSF" id="PIRSF005859">
    <property type="entry name" value="PBR"/>
    <property type="match status" value="1"/>
</dbReference>
<dbReference type="GO" id="GO:0033013">
    <property type="term" value="P:tetrapyrrole metabolic process"/>
    <property type="evidence" value="ECO:0007669"/>
    <property type="project" value="UniProtKB-ARBA"/>
</dbReference>
<feature type="transmembrane region" description="Helical" evidence="6">
    <location>
        <begin position="21"/>
        <end position="39"/>
    </location>
</feature>
<dbReference type="FunFam" id="1.20.1260.100:FF:000001">
    <property type="entry name" value="translocator protein 2"/>
    <property type="match status" value="1"/>
</dbReference>
<keyword evidence="4 6" id="KW-1133">Transmembrane helix</keyword>
<feature type="transmembrane region" description="Helical" evidence="6">
    <location>
        <begin position="72"/>
        <end position="94"/>
    </location>
</feature>
<dbReference type="STRING" id="765915.A0A1Y2H759"/>
<name>A0A1Y2H759_9FUNG</name>
<sequence length="116" mass="12929">MGYASHRIFHLVPASSRSLPLGLYFGQLALNFAWTPLFFGMQRFGAATVCIGGMWVGIAATAWQFAEHDTLAGALMAPYLAWVSYASTLTWYIWRNNKGFRNRKQVGDGKGKKKAH</sequence>
<evidence type="ECO:0000256" key="1">
    <source>
        <dbReference type="ARBA" id="ARBA00004141"/>
    </source>
</evidence>
<comment type="subcellular location">
    <subcellularLocation>
        <location evidence="1">Membrane</location>
        <topology evidence="1">Multi-pass membrane protein</topology>
    </subcellularLocation>
</comment>
<dbReference type="Pfam" id="PF03073">
    <property type="entry name" value="TspO_MBR"/>
    <property type="match status" value="1"/>
</dbReference>
<dbReference type="InterPro" id="IPR038330">
    <property type="entry name" value="TspO/MBR-related_sf"/>
</dbReference>
<dbReference type="PANTHER" id="PTHR10057:SF0">
    <property type="entry name" value="TRANSLOCATOR PROTEIN"/>
    <property type="match status" value="1"/>
</dbReference>
<gene>
    <name evidence="7" type="ORF">BCR44DRAFT_40581</name>
</gene>
<dbReference type="InterPro" id="IPR004307">
    <property type="entry name" value="TspO_MBR"/>
</dbReference>
<dbReference type="GO" id="GO:0016020">
    <property type="term" value="C:membrane"/>
    <property type="evidence" value="ECO:0007669"/>
    <property type="project" value="UniProtKB-SubCell"/>
</dbReference>
<feature type="transmembrane region" description="Helical" evidence="6">
    <location>
        <begin position="46"/>
        <end position="66"/>
    </location>
</feature>
<evidence type="ECO:0000313" key="8">
    <source>
        <dbReference type="Proteomes" id="UP000193411"/>
    </source>
</evidence>
<evidence type="ECO:0000256" key="5">
    <source>
        <dbReference type="ARBA" id="ARBA00023136"/>
    </source>
</evidence>
<evidence type="ECO:0000256" key="4">
    <source>
        <dbReference type="ARBA" id="ARBA00022989"/>
    </source>
</evidence>
<evidence type="ECO:0000256" key="2">
    <source>
        <dbReference type="ARBA" id="ARBA00007524"/>
    </source>
</evidence>
<comment type="similarity">
    <text evidence="2">Belongs to the TspO/BZRP family.</text>
</comment>
<dbReference type="EMBL" id="MCFL01000085">
    <property type="protein sequence ID" value="ORZ30427.1"/>
    <property type="molecule type" value="Genomic_DNA"/>
</dbReference>
<dbReference type="CDD" id="cd15904">
    <property type="entry name" value="TSPO_MBR"/>
    <property type="match status" value="1"/>
</dbReference>
<dbReference type="OrthoDB" id="8841220at2759"/>
<accession>A0A1Y2H759</accession>
<reference evidence="7 8" key="1">
    <citation type="submission" date="2016-07" db="EMBL/GenBank/DDBJ databases">
        <title>Pervasive Adenine N6-methylation of Active Genes in Fungi.</title>
        <authorList>
            <consortium name="DOE Joint Genome Institute"/>
            <person name="Mondo S.J."/>
            <person name="Dannebaum R.O."/>
            <person name="Kuo R.C."/>
            <person name="Labutti K."/>
            <person name="Haridas S."/>
            <person name="Kuo A."/>
            <person name="Salamov A."/>
            <person name="Ahrendt S.R."/>
            <person name="Lipzen A."/>
            <person name="Sullivan W."/>
            <person name="Andreopoulos W.B."/>
            <person name="Clum A."/>
            <person name="Lindquist E."/>
            <person name="Daum C."/>
            <person name="Ramamoorthy G.K."/>
            <person name="Gryganskyi A."/>
            <person name="Culley D."/>
            <person name="Magnuson J.K."/>
            <person name="James T.Y."/>
            <person name="O'Malley M.A."/>
            <person name="Stajich J.E."/>
            <person name="Spatafora J.W."/>
            <person name="Visel A."/>
            <person name="Grigoriev I.V."/>
        </authorList>
    </citation>
    <scope>NUCLEOTIDE SEQUENCE [LARGE SCALE GENOMIC DNA]</scope>
    <source>
        <strain evidence="7 8">PL171</strain>
    </source>
</reference>
<protein>
    <submittedName>
        <fullName evidence="7">TspO/MBR-related protein</fullName>
    </submittedName>
</protein>
<evidence type="ECO:0000256" key="6">
    <source>
        <dbReference type="SAM" id="Phobius"/>
    </source>
</evidence>
<evidence type="ECO:0000313" key="7">
    <source>
        <dbReference type="EMBL" id="ORZ30427.1"/>
    </source>
</evidence>
<proteinExistence type="inferred from homology"/>
<evidence type="ECO:0000256" key="3">
    <source>
        <dbReference type="ARBA" id="ARBA00022692"/>
    </source>
</evidence>
<dbReference type="PANTHER" id="PTHR10057">
    <property type="entry name" value="PERIPHERAL-TYPE BENZODIAZEPINE RECEPTOR"/>
    <property type="match status" value="1"/>
</dbReference>
<keyword evidence="5 6" id="KW-0472">Membrane</keyword>
<dbReference type="Gene3D" id="1.20.1260.100">
    <property type="entry name" value="TspO/MBR protein"/>
    <property type="match status" value="1"/>
</dbReference>